<gene>
    <name evidence="1" type="ORF">PL8927_600020</name>
</gene>
<dbReference type="Proteomes" id="UP000184550">
    <property type="component" value="Unassembled WGS sequence"/>
</dbReference>
<reference evidence="1" key="1">
    <citation type="submission" date="2019-10" db="EMBL/GenBank/DDBJ databases">
        <authorList>
            <consortium name="Genoscope - CEA"/>
            <person name="William W."/>
        </authorList>
    </citation>
    <scope>NUCLEOTIDE SEQUENCE [LARGE SCALE GENOMIC DNA]</scope>
    <source>
        <strain evidence="1">BBR_PRJEB10992</strain>
    </source>
</reference>
<protein>
    <submittedName>
        <fullName evidence="1">Uncharacterized protein</fullName>
    </submittedName>
</protein>
<sequence length="40" mass="4785">MSNLTGRPLFQPRVRLELLEIWSTPEANFQISTRFLKCQY</sequence>
<comment type="caution">
    <text evidence="1">The sequence shown here is derived from an EMBL/GenBank/DDBJ whole genome shotgun (WGS) entry which is preliminary data.</text>
</comment>
<dbReference type="EMBL" id="CZCU02000136">
    <property type="protein sequence ID" value="VXD17583.1"/>
    <property type="molecule type" value="Genomic_DNA"/>
</dbReference>
<name>A0A7Z9BTN4_9CYAN</name>
<proteinExistence type="predicted"/>
<accession>A0A7Z9BTN4</accession>
<evidence type="ECO:0000313" key="1">
    <source>
        <dbReference type="EMBL" id="VXD17583.1"/>
    </source>
</evidence>
<dbReference type="AlphaFoldDB" id="A0A7Z9BTN4"/>
<evidence type="ECO:0000313" key="2">
    <source>
        <dbReference type="Proteomes" id="UP000184550"/>
    </source>
</evidence>
<keyword evidence="2" id="KW-1185">Reference proteome</keyword>
<organism evidence="1 2">
    <name type="scientific">Planktothrix serta PCC 8927</name>
    <dbReference type="NCBI Taxonomy" id="671068"/>
    <lineage>
        <taxon>Bacteria</taxon>
        <taxon>Bacillati</taxon>
        <taxon>Cyanobacteriota</taxon>
        <taxon>Cyanophyceae</taxon>
        <taxon>Oscillatoriophycideae</taxon>
        <taxon>Oscillatoriales</taxon>
        <taxon>Microcoleaceae</taxon>
        <taxon>Planktothrix</taxon>
    </lineage>
</organism>